<keyword evidence="4 6" id="KW-0238">DNA-binding</keyword>
<feature type="domain" description="Tyr recombinase" evidence="7">
    <location>
        <begin position="133"/>
        <end position="325"/>
    </location>
</feature>
<dbReference type="InterPro" id="IPR004107">
    <property type="entry name" value="Integrase_SAM-like_N"/>
</dbReference>
<dbReference type="InterPro" id="IPR013762">
    <property type="entry name" value="Integrase-like_cat_sf"/>
</dbReference>
<dbReference type="InterPro" id="IPR044068">
    <property type="entry name" value="CB"/>
</dbReference>
<dbReference type="Gene3D" id="1.10.443.10">
    <property type="entry name" value="Intergrase catalytic core"/>
    <property type="match status" value="1"/>
</dbReference>
<evidence type="ECO:0000313" key="10">
    <source>
        <dbReference type="Proteomes" id="UP000013085"/>
    </source>
</evidence>
<reference evidence="9 10" key="1">
    <citation type="submission" date="2013-01" db="EMBL/GenBank/DDBJ databases">
        <title>The Genome Sequence of Clostridium clostridioforme 90A8.</title>
        <authorList>
            <consortium name="The Broad Institute Genome Sequencing Platform"/>
            <person name="Earl A."/>
            <person name="Ward D."/>
            <person name="Feldgarden M."/>
            <person name="Gevers D."/>
            <person name="Courvalin P."/>
            <person name="Lambert T."/>
            <person name="Walker B."/>
            <person name="Young S.K."/>
            <person name="Zeng Q."/>
            <person name="Gargeya S."/>
            <person name="Fitzgerald M."/>
            <person name="Haas B."/>
            <person name="Abouelleil A."/>
            <person name="Alvarado L."/>
            <person name="Arachchi H.M."/>
            <person name="Berlin A.M."/>
            <person name="Chapman S.B."/>
            <person name="Dewar J."/>
            <person name="Goldberg J."/>
            <person name="Griggs A."/>
            <person name="Gujja S."/>
            <person name="Hansen M."/>
            <person name="Howarth C."/>
            <person name="Imamovic A."/>
            <person name="Larimer J."/>
            <person name="McCowan C."/>
            <person name="Murphy C."/>
            <person name="Neiman D."/>
            <person name="Pearson M."/>
            <person name="Priest M."/>
            <person name="Roberts A."/>
            <person name="Saif S."/>
            <person name="Shea T."/>
            <person name="Sisk P."/>
            <person name="Sykes S."/>
            <person name="Wortman J."/>
            <person name="Nusbaum C."/>
            <person name="Birren B."/>
        </authorList>
    </citation>
    <scope>NUCLEOTIDE SEQUENCE [LARGE SCALE GENOMIC DNA]</scope>
    <source>
        <strain evidence="9 10">90A8</strain>
    </source>
</reference>
<dbReference type="PROSITE" id="PS51898">
    <property type="entry name" value="TYR_RECOMBINASE"/>
    <property type="match status" value="1"/>
</dbReference>
<comment type="caution">
    <text evidence="9">The sequence shown here is derived from an EMBL/GenBank/DDBJ whole genome shotgun (WGS) entry which is preliminary data.</text>
</comment>
<protein>
    <recommendedName>
        <fullName evidence="11">Integrase</fullName>
    </recommendedName>
</protein>
<dbReference type="GO" id="GO:0003677">
    <property type="term" value="F:DNA binding"/>
    <property type="evidence" value="ECO:0007669"/>
    <property type="project" value="UniProtKB-UniRule"/>
</dbReference>
<dbReference type="GO" id="GO:0006310">
    <property type="term" value="P:DNA recombination"/>
    <property type="evidence" value="ECO:0007669"/>
    <property type="project" value="UniProtKB-KW"/>
</dbReference>
<evidence type="ECO:0008006" key="11">
    <source>
        <dbReference type="Google" id="ProtNLM"/>
    </source>
</evidence>
<evidence type="ECO:0000256" key="4">
    <source>
        <dbReference type="ARBA" id="ARBA00023125"/>
    </source>
</evidence>
<comment type="function">
    <text evidence="1">Site-specific tyrosine recombinase, which acts by catalyzing the cutting and rejoining of the recombining DNA molecules.</text>
</comment>
<evidence type="ECO:0000259" key="8">
    <source>
        <dbReference type="PROSITE" id="PS51900"/>
    </source>
</evidence>
<dbReference type="Gene3D" id="1.10.150.130">
    <property type="match status" value="1"/>
</dbReference>
<gene>
    <name evidence="9" type="ORF">HMPREF1090_01221</name>
</gene>
<comment type="similarity">
    <text evidence="2">Belongs to the 'phage' integrase family.</text>
</comment>
<dbReference type="PROSITE" id="PS51900">
    <property type="entry name" value="CB"/>
    <property type="match status" value="1"/>
</dbReference>
<dbReference type="HOGENOM" id="CLU_027562_9_1_9"/>
<evidence type="ECO:0000259" key="7">
    <source>
        <dbReference type="PROSITE" id="PS51898"/>
    </source>
</evidence>
<dbReference type="SUPFAM" id="SSF56349">
    <property type="entry name" value="DNA breaking-rejoining enzymes"/>
    <property type="match status" value="1"/>
</dbReference>
<name>A0A0E2HSD3_9FIRM</name>
<evidence type="ECO:0000256" key="3">
    <source>
        <dbReference type="ARBA" id="ARBA00022908"/>
    </source>
</evidence>
<dbReference type="PATRIC" id="fig|999408.3.peg.1306"/>
<dbReference type="PANTHER" id="PTHR30349">
    <property type="entry name" value="PHAGE INTEGRASE-RELATED"/>
    <property type="match status" value="1"/>
</dbReference>
<keyword evidence="5" id="KW-0233">DNA recombination</keyword>
<sequence>MTGRNDNSKGKKFDSVFFWDTARRFLDHELPRIRKKSRHTISSYRTSLNICIGFLGEVKGIRRERVCFHDLDRENLKDYLVWMADVKAWSPKTCNLRLTAVKALLSYASEECMDITPVFVSSRTVHGLDIPGSEIRYFEDCQMKALLNAPGKEKRSERRNKMMLILGYDAAMRVGELTGLKVCDLHLDAEIPYIRILGKGGKYRSVPIMKRTVGHLRGYLREFHGNIPDPVSPLFYAVTHGMRHGLSDDCIQKVLKKYAEKCRKEGVPMPEDIHFHMLRKTRAMSLYQEGCPLSYIQQMLGHENISTTSGFYAFVTLDTLAKALERTNPEGGNAEKNWKDKKISEALYRL</sequence>
<proteinExistence type="inferred from homology"/>
<organism evidence="9 10">
    <name type="scientific">[Clostridium] clostridioforme 90A8</name>
    <dbReference type="NCBI Taxonomy" id="999408"/>
    <lineage>
        <taxon>Bacteria</taxon>
        <taxon>Bacillati</taxon>
        <taxon>Bacillota</taxon>
        <taxon>Clostridia</taxon>
        <taxon>Lachnospirales</taxon>
        <taxon>Lachnospiraceae</taxon>
        <taxon>Enterocloster</taxon>
    </lineage>
</organism>
<dbReference type="Proteomes" id="UP000013085">
    <property type="component" value="Unassembled WGS sequence"/>
</dbReference>
<dbReference type="InterPro" id="IPR011010">
    <property type="entry name" value="DNA_brk_join_enz"/>
</dbReference>
<dbReference type="InterPro" id="IPR002104">
    <property type="entry name" value="Integrase_catalytic"/>
</dbReference>
<dbReference type="GO" id="GO:0015074">
    <property type="term" value="P:DNA integration"/>
    <property type="evidence" value="ECO:0007669"/>
    <property type="project" value="UniProtKB-KW"/>
</dbReference>
<dbReference type="Pfam" id="PF02899">
    <property type="entry name" value="Phage_int_SAM_1"/>
    <property type="match status" value="1"/>
</dbReference>
<dbReference type="InterPro" id="IPR050090">
    <property type="entry name" value="Tyrosine_recombinase_XerCD"/>
</dbReference>
<evidence type="ECO:0000256" key="1">
    <source>
        <dbReference type="ARBA" id="ARBA00003283"/>
    </source>
</evidence>
<evidence type="ECO:0000256" key="6">
    <source>
        <dbReference type="PROSITE-ProRule" id="PRU01248"/>
    </source>
</evidence>
<dbReference type="PANTHER" id="PTHR30349:SF81">
    <property type="entry name" value="TYROSINE RECOMBINASE XERC"/>
    <property type="match status" value="1"/>
</dbReference>
<evidence type="ECO:0000313" key="9">
    <source>
        <dbReference type="EMBL" id="ENZ18339.1"/>
    </source>
</evidence>
<evidence type="ECO:0000256" key="2">
    <source>
        <dbReference type="ARBA" id="ARBA00008857"/>
    </source>
</evidence>
<keyword evidence="3" id="KW-0229">DNA integration</keyword>
<accession>A0A0E2HSD3</accession>
<evidence type="ECO:0000256" key="5">
    <source>
        <dbReference type="ARBA" id="ARBA00023172"/>
    </source>
</evidence>
<dbReference type="RefSeq" id="WP_002595228.1">
    <property type="nucleotide sequence ID" value="NZ_KB851009.1"/>
</dbReference>
<dbReference type="AlphaFoldDB" id="A0A0E2HSD3"/>
<dbReference type="InterPro" id="IPR010998">
    <property type="entry name" value="Integrase_recombinase_N"/>
</dbReference>
<dbReference type="EMBL" id="AGYR01000010">
    <property type="protein sequence ID" value="ENZ18339.1"/>
    <property type="molecule type" value="Genomic_DNA"/>
</dbReference>
<feature type="domain" description="Core-binding (CB)" evidence="8">
    <location>
        <begin position="16"/>
        <end position="109"/>
    </location>
</feature>
<dbReference type="Pfam" id="PF00589">
    <property type="entry name" value="Phage_integrase"/>
    <property type="match status" value="1"/>
</dbReference>